<protein>
    <submittedName>
        <fullName evidence="1">Uncharacterized protein</fullName>
    </submittedName>
</protein>
<evidence type="ECO:0000313" key="1">
    <source>
        <dbReference type="EMBL" id="TBU21084.1"/>
    </source>
</evidence>
<sequence>LINPTTDLGANHHVVVPKKTDNPGGFNLQANHNLGDHKAVGSWIFHVTPPGGEDEQEEWEQEAQRVQWFRSRANLARTNEEVNLVYAEARALRRGFLFASDEWLRRDSALPDYASPGATAYAREKSDMFKIMSEECRRLVQTAHDKHYAAMAQDETRQDAFEVTQKQIHLSDDRLNYSLVSETLVPW</sequence>
<feature type="non-terminal residue" evidence="1">
    <location>
        <position position="1"/>
    </location>
</feature>
<accession>A0A4Q9M2R9</accession>
<dbReference type="EMBL" id="ML143773">
    <property type="protein sequence ID" value="TBU21084.1"/>
    <property type="molecule type" value="Genomic_DNA"/>
</dbReference>
<proteinExistence type="predicted"/>
<dbReference type="Proteomes" id="UP000292957">
    <property type="component" value="Unassembled WGS sequence"/>
</dbReference>
<reference evidence="1" key="1">
    <citation type="submission" date="2019-01" db="EMBL/GenBank/DDBJ databases">
        <title>Draft genome sequences of three monokaryotic isolates of the white-rot basidiomycete fungus Dichomitus squalens.</title>
        <authorList>
            <consortium name="DOE Joint Genome Institute"/>
            <person name="Lopez S.C."/>
            <person name="Andreopoulos B."/>
            <person name="Pangilinan J."/>
            <person name="Lipzen A."/>
            <person name="Riley R."/>
            <person name="Ahrendt S."/>
            <person name="Ng V."/>
            <person name="Barry K."/>
            <person name="Daum C."/>
            <person name="Grigoriev I.V."/>
            <person name="Hilden K.S."/>
            <person name="Makela M.R."/>
            <person name="de Vries R.P."/>
        </authorList>
    </citation>
    <scope>NUCLEOTIDE SEQUENCE [LARGE SCALE GENOMIC DNA]</scope>
    <source>
        <strain evidence="1">OM18370.1</strain>
    </source>
</reference>
<dbReference type="AlphaFoldDB" id="A0A4Q9M2R9"/>
<name>A0A4Q9M2R9_9APHY</name>
<dbReference type="OrthoDB" id="2745275at2759"/>
<organism evidence="1">
    <name type="scientific">Dichomitus squalens</name>
    <dbReference type="NCBI Taxonomy" id="114155"/>
    <lineage>
        <taxon>Eukaryota</taxon>
        <taxon>Fungi</taxon>
        <taxon>Dikarya</taxon>
        <taxon>Basidiomycota</taxon>
        <taxon>Agaricomycotina</taxon>
        <taxon>Agaricomycetes</taxon>
        <taxon>Polyporales</taxon>
        <taxon>Polyporaceae</taxon>
        <taxon>Dichomitus</taxon>
    </lineage>
</organism>
<gene>
    <name evidence="1" type="ORF">BD311DRAFT_743816</name>
</gene>